<reference evidence="20" key="2">
    <citation type="submission" date="2014-09" db="EMBL/GenBank/DDBJ databases">
        <title>Criblamydia sequanensis harbors a mega-plasmid encoding arsenite resistance.</title>
        <authorList>
            <person name="Bertelli C."/>
            <person name="Goesmann A."/>
            <person name="Greub G."/>
        </authorList>
    </citation>
    <scope>NUCLEOTIDE SEQUENCE [LARGE SCALE GENOMIC DNA]</scope>
    <source>
        <strain evidence="20">CRIB-18</strain>
    </source>
</reference>
<reference evidence="20" key="1">
    <citation type="submission" date="2013-12" db="EMBL/GenBank/DDBJ databases">
        <authorList>
            <person name="Linke B."/>
        </authorList>
    </citation>
    <scope>NUCLEOTIDE SEQUENCE [LARGE SCALE GENOMIC DNA]</scope>
    <source>
        <strain evidence="20">CRIB-18</strain>
    </source>
</reference>
<dbReference type="InterPro" id="IPR012999">
    <property type="entry name" value="Pyr_OxRdtase_I_AS"/>
</dbReference>
<feature type="binding site" evidence="15">
    <location>
        <position position="55"/>
    </location>
    <ligand>
        <name>FAD</name>
        <dbReference type="ChEBI" id="CHEBI:57692"/>
    </ligand>
</feature>
<comment type="function">
    <text evidence="13">The branched-chain alpha-keto dehydrogenase complex catalyzes the overall conversion of alpha-keto acids to acyl-CoA and CO(2). It contains multiple copies of 3 enzymatic components: branched-chain alpha-keto acid decarboxylase (E1), lipoamide acyltransferase (E2) and lipoamide dehydrogenase (E3).</text>
</comment>
<feature type="active site" description="Proton acceptor" evidence="14">
    <location>
        <position position="442"/>
    </location>
</feature>
<proteinExistence type="inferred from homology"/>
<evidence type="ECO:0000256" key="3">
    <source>
        <dbReference type="ARBA" id="ARBA00012608"/>
    </source>
</evidence>
<evidence type="ECO:0000256" key="7">
    <source>
        <dbReference type="ARBA" id="ARBA00022827"/>
    </source>
</evidence>
<keyword evidence="8 17" id="KW-0560">Oxidoreductase</keyword>
<dbReference type="PIRSF" id="PIRSF000350">
    <property type="entry name" value="Mercury_reductase_MerA"/>
    <property type="match status" value="1"/>
</dbReference>
<evidence type="ECO:0000256" key="12">
    <source>
        <dbReference type="ARBA" id="ARBA00049187"/>
    </source>
</evidence>
<feature type="binding site" evidence="15">
    <location>
        <position position="269"/>
    </location>
    <ligand>
        <name>NAD(+)</name>
        <dbReference type="ChEBI" id="CHEBI:57540"/>
    </ligand>
</feature>
<gene>
    <name evidence="20" type="primary">lpdA</name>
    <name evidence="20" type="ORF">CSEC_1760</name>
</gene>
<feature type="binding site" evidence="15">
    <location>
        <begin position="182"/>
        <end position="189"/>
    </location>
    <ligand>
        <name>NAD(+)</name>
        <dbReference type="ChEBI" id="CHEBI:57540"/>
    </ligand>
</feature>
<accession>A0A090CZX2</accession>
<keyword evidence="7 15" id="KW-0274">FAD</keyword>
<comment type="miscellaneous">
    <text evidence="17">The active site is a redox-active disulfide bond.</text>
</comment>
<dbReference type="SUPFAM" id="SSF55424">
    <property type="entry name" value="FAD/NAD-linked reductases, dimerisation (C-terminal) domain"/>
    <property type="match status" value="1"/>
</dbReference>
<dbReference type="Pfam" id="PF07992">
    <property type="entry name" value="Pyr_redox_2"/>
    <property type="match status" value="1"/>
</dbReference>
<dbReference type="OrthoDB" id="9807946at2"/>
<dbReference type="STRING" id="1437425.CSEC_1760"/>
<keyword evidence="5" id="KW-0963">Cytoplasm</keyword>
<comment type="cofactor">
    <cofactor evidence="15 17">
        <name>FAD</name>
        <dbReference type="ChEBI" id="CHEBI:57692"/>
    </cofactor>
    <text evidence="15 17">Binds 1 FAD per subunit.</text>
</comment>
<evidence type="ECO:0000259" key="19">
    <source>
        <dbReference type="Pfam" id="PF07992"/>
    </source>
</evidence>
<dbReference type="RefSeq" id="WP_041018083.1">
    <property type="nucleotide sequence ID" value="NZ_CCEJ010000008.1"/>
</dbReference>
<dbReference type="PANTHER" id="PTHR22912:SF217">
    <property type="entry name" value="DIHYDROLIPOYL DEHYDROGENASE"/>
    <property type="match status" value="1"/>
</dbReference>
<dbReference type="InterPro" id="IPR004099">
    <property type="entry name" value="Pyr_nucl-diS_OxRdtase_dimer"/>
</dbReference>
<protein>
    <recommendedName>
        <fullName evidence="4 17">Dihydrolipoyl dehydrogenase</fullName>
        <ecNumber evidence="3 17">1.8.1.4</ecNumber>
    </recommendedName>
</protein>
<evidence type="ECO:0000256" key="9">
    <source>
        <dbReference type="ARBA" id="ARBA00023027"/>
    </source>
</evidence>
<evidence type="ECO:0000313" key="21">
    <source>
        <dbReference type="Proteomes" id="UP000031552"/>
    </source>
</evidence>
<dbReference type="Proteomes" id="UP000031552">
    <property type="component" value="Unassembled WGS sequence"/>
</dbReference>
<sequence length="473" mass="50545">MNSNKNNHFDVAVLGGGPGGYPAAIKASQLGKKVALIEKKDLGGTCLNRGCIPSKTLIANANLWKKIEAASLYGITVNNPTFDYAKMAKRKDEVVEKVRNSLGQLIEANGITLFRGFGKLTGPKTIKIMGDELFEIEADKIIIATGSEPKSVASFPFDYEKIHDSTSLLNLTSLPKSILIIGGGIIGCEFASLFNAFDVEVSILEMMPHLIPTEAKNVSDTLEKAFKKKGIHLYLEALVQKIEKTKTGVRAYLAGDKTIDAEIALVAIGRSLNTSGIGLENAGVIVLPNGLIAVDEKMETNVAGIYAVGDIASKYWLAHVATHQGIVAANNAAGQKSIMHYNAIPSVIFTEPEIASIGLNLEEALNEGYDATIGSFPFQALGKSQAIIETEGFAQVVIDKKTGELLGAQVVGYDAGNLIAEMGIAMSSESTVETIMDTIHAHPTVAESWLEAALLANDTPLHLPKKKKKSLRE</sequence>
<keyword evidence="21" id="KW-1185">Reference proteome</keyword>
<evidence type="ECO:0000256" key="4">
    <source>
        <dbReference type="ARBA" id="ARBA00016961"/>
    </source>
</evidence>
<evidence type="ECO:0000256" key="6">
    <source>
        <dbReference type="ARBA" id="ARBA00022630"/>
    </source>
</evidence>
<feature type="binding site" evidence="15">
    <location>
        <position position="118"/>
    </location>
    <ligand>
        <name>FAD</name>
        <dbReference type="ChEBI" id="CHEBI:57692"/>
    </ligand>
</feature>
<evidence type="ECO:0000256" key="17">
    <source>
        <dbReference type="RuleBase" id="RU003692"/>
    </source>
</evidence>
<dbReference type="AlphaFoldDB" id="A0A090CZX2"/>
<dbReference type="InterPro" id="IPR023753">
    <property type="entry name" value="FAD/NAD-binding_dom"/>
</dbReference>
<feature type="binding site" evidence="15">
    <location>
        <position position="310"/>
    </location>
    <ligand>
        <name>FAD</name>
        <dbReference type="ChEBI" id="CHEBI:57692"/>
    </ligand>
</feature>
<keyword evidence="9 15" id="KW-0520">NAD</keyword>
<feature type="domain" description="Pyridine nucleotide-disulphide oxidoreductase dimerisation" evidence="18">
    <location>
        <begin position="344"/>
        <end position="452"/>
    </location>
</feature>
<evidence type="ECO:0000256" key="2">
    <source>
        <dbReference type="ARBA" id="ARBA00007532"/>
    </source>
</evidence>
<evidence type="ECO:0000256" key="13">
    <source>
        <dbReference type="ARBA" id="ARBA00056335"/>
    </source>
</evidence>
<dbReference type="NCBIfam" id="TIGR01350">
    <property type="entry name" value="lipoamide_DH"/>
    <property type="match status" value="1"/>
</dbReference>
<dbReference type="EMBL" id="CCEJ010000008">
    <property type="protein sequence ID" value="CDR34571.1"/>
    <property type="molecule type" value="Genomic_DNA"/>
</dbReference>
<dbReference type="InterPro" id="IPR016156">
    <property type="entry name" value="FAD/NAD-linked_Rdtase_dimer_sf"/>
</dbReference>
<evidence type="ECO:0000256" key="10">
    <source>
        <dbReference type="ARBA" id="ARBA00023157"/>
    </source>
</evidence>
<dbReference type="Gene3D" id="3.30.390.30">
    <property type="match status" value="1"/>
</dbReference>
<keyword evidence="6 17" id="KW-0285">Flavoprotein</keyword>
<evidence type="ECO:0000256" key="14">
    <source>
        <dbReference type="PIRSR" id="PIRSR000350-2"/>
    </source>
</evidence>
<evidence type="ECO:0000259" key="18">
    <source>
        <dbReference type="Pfam" id="PF02852"/>
    </source>
</evidence>
<dbReference type="InterPro" id="IPR001100">
    <property type="entry name" value="Pyr_nuc-diS_OxRdtase"/>
</dbReference>
<evidence type="ECO:0000256" key="16">
    <source>
        <dbReference type="PIRSR" id="PIRSR000350-4"/>
    </source>
</evidence>
<dbReference type="PROSITE" id="PS00076">
    <property type="entry name" value="PYRIDINE_REDOX_1"/>
    <property type="match status" value="1"/>
</dbReference>
<feature type="disulfide bond" description="Redox-active" evidence="16">
    <location>
        <begin position="46"/>
        <end position="51"/>
    </location>
</feature>
<dbReference type="FunFam" id="3.30.390.30:FF:000001">
    <property type="entry name" value="Dihydrolipoyl dehydrogenase"/>
    <property type="match status" value="1"/>
</dbReference>
<evidence type="ECO:0000256" key="5">
    <source>
        <dbReference type="ARBA" id="ARBA00022490"/>
    </source>
</evidence>
<dbReference type="PANTHER" id="PTHR22912">
    <property type="entry name" value="DISULFIDE OXIDOREDUCTASE"/>
    <property type="match status" value="1"/>
</dbReference>
<dbReference type="EC" id="1.8.1.4" evidence="3 17"/>
<dbReference type="GO" id="GO:0005737">
    <property type="term" value="C:cytoplasm"/>
    <property type="evidence" value="ECO:0007669"/>
    <property type="project" value="UniProtKB-SubCell"/>
</dbReference>
<dbReference type="eggNOG" id="COG1249">
    <property type="taxonomic scope" value="Bacteria"/>
</dbReference>
<evidence type="ECO:0000256" key="1">
    <source>
        <dbReference type="ARBA" id="ARBA00004496"/>
    </source>
</evidence>
<evidence type="ECO:0000313" key="20">
    <source>
        <dbReference type="EMBL" id="CDR34571.1"/>
    </source>
</evidence>
<dbReference type="PRINTS" id="PR00368">
    <property type="entry name" value="FADPNR"/>
</dbReference>
<evidence type="ECO:0000256" key="8">
    <source>
        <dbReference type="ARBA" id="ARBA00023002"/>
    </source>
</evidence>
<evidence type="ECO:0000256" key="15">
    <source>
        <dbReference type="PIRSR" id="PIRSR000350-3"/>
    </source>
</evidence>
<feature type="domain" description="FAD/NAD(P)-binding" evidence="19">
    <location>
        <begin position="9"/>
        <end position="325"/>
    </location>
</feature>
<dbReference type="GO" id="GO:0050660">
    <property type="term" value="F:flavin adenine dinucleotide binding"/>
    <property type="evidence" value="ECO:0007669"/>
    <property type="project" value="InterPro"/>
</dbReference>
<evidence type="ECO:0000256" key="11">
    <source>
        <dbReference type="ARBA" id="ARBA00023284"/>
    </source>
</evidence>
<dbReference type="GO" id="GO:0006103">
    <property type="term" value="P:2-oxoglutarate metabolic process"/>
    <property type="evidence" value="ECO:0007669"/>
    <property type="project" value="TreeGrafter"/>
</dbReference>
<keyword evidence="11 17" id="KW-0676">Redox-active center</keyword>
<comment type="catalytic activity">
    <reaction evidence="12 17">
        <text>N(6)-[(R)-dihydrolipoyl]-L-lysyl-[protein] + NAD(+) = N(6)-[(R)-lipoyl]-L-lysyl-[protein] + NADH + H(+)</text>
        <dbReference type="Rhea" id="RHEA:15045"/>
        <dbReference type="Rhea" id="RHEA-COMP:10474"/>
        <dbReference type="Rhea" id="RHEA-COMP:10475"/>
        <dbReference type="ChEBI" id="CHEBI:15378"/>
        <dbReference type="ChEBI" id="CHEBI:57540"/>
        <dbReference type="ChEBI" id="CHEBI:57945"/>
        <dbReference type="ChEBI" id="CHEBI:83099"/>
        <dbReference type="ChEBI" id="CHEBI:83100"/>
        <dbReference type="EC" id="1.8.1.4"/>
    </reaction>
</comment>
<organism evidence="20 21">
    <name type="scientific">Candidatus Criblamydia sequanensis CRIB-18</name>
    <dbReference type="NCBI Taxonomy" id="1437425"/>
    <lineage>
        <taxon>Bacteria</taxon>
        <taxon>Pseudomonadati</taxon>
        <taxon>Chlamydiota</taxon>
        <taxon>Chlamydiia</taxon>
        <taxon>Parachlamydiales</taxon>
        <taxon>Candidatus Criblamydiaceae</taxon>
        <taxon>Candidatus Criblamydia</taxon>
    </lineage>
</organism>
<dbReference type="SUPFAM" id="SSF51905">
    <property type="entry name" value="FAD/NAD(P)-binding domain"/>
    <property type="match status" value="1"/>
</dbReference>
<keyword evidence="10" id="KW-1015">Disulfide bond</keyword>
<dbReference type="PRINTS" id="PR00411">
    <property type="entry name" value="PNDRDTASEI"/>
</dbReference>
<comment type="caution">
    <text evidence="20">The sequence shown here is derived from an EMBL/GenBank/DDBJ whole genome shotgun (WGS) entry which is preliminary data.</text>
</comment>
<dbReference type="InterPro" id="IPR036188">
    <property type="entry name" value="FAD/NAD-bd_sf"/>
</dbReference>
<keyword evidence="15" id="KW-0547">Nucleotide-binding</keyword>
<name>A0A090CZX2_9BACT</name>
<dbReference type="GO" id="GO:0004148">
    <property type="term" value="F:dihydrolipoyl dehydrogenase (NADH) activity"/>
    <property type="evidence" value="ECO:0007669"/>
    <property type="project" value="UniProtKB-EC"/>
</dbReference>
<feature type="binding site" evidence="15">
    <location>
        <begin position="145"/>
        <end position="147"/>
    </location>
    <ligand>
        <name>FAD</name>
        <dbReference type="ChEBI" id="CHEBI:57692"/>
    </ligand>
</feature>
<dbReference type="InterPro" id="IPR050151">
    <property type="entry name" value="Class-I_Pyr_Nuc-Dis_Oxidored"/>
</dbReference>
<dbReference type="InterPro" id="IPR006258">
    <property type="entry name" value="Lipoamide_DH"/>
</dbReference>
<dbReference type="Gene3D" id="3.50.50.60">
    <property type="entry name" value="FAD/NAD(P)-binding domain"/>
    <property type="match status" value="2"/>
</dbReference>
<feature type="binding site" evidence="15">
    <location>
        <position position="205"/>
    </location>
    <ligand>
        <name>NAD(+)</name>
        <dbReference type="ChEBI" id="CHEBI:57540"/>
    </ligand>
</feature>
<comment type="subcellular location">
    <subcellularLocation>
        <location evidence="1">Cytoplasm</location>
    </subcellularLocation>
</comment>
<dbReference type="Pfam" id="PF02852">
    <property type="entry name" value="Pyr_redox_dim"/>
    <property type="match status" value="1"/>
</dbReference>
<comment type="similarity">
    <text evidence="2 17">Belongs to the class-I pyridine nucleotide-disulfide oxidoreductase family.</text>
</comment>